<dbReference type="InterPro" id="IPR036590">
    <property type="entry name" value="SRAP-like"/>
</dbReference>
<evidence type="ECO:0000256" key="7">
    <source>
        <dbReference type="ARBA" id="ARBA00023239"/>
    </source>
</evidence>
<dbReference type="OrthoDB" id="9782620at2"/>
<dbReference type="GO" id="GO:0006508">
    <property type="term" value="P:proteolysis"/>
    <property type="evidence" value="ECO:0007669"/>
    <property type="project" value="UniProtKB-KW"/>
</dbReference>
<evidence type="ECO:0000256" key="3">
    <source>
        <dbReference type="ARBA" id="ARBA00022763"/>
    </source>
</evidence>
<dbReference type="EMBL" id="CP032694">
    <property type="protein sequence ID" value="AYG58405.1"/>
    <property type="molecule type" value="Genomic_DNA"/>
</dbReference>
<evidence type="ECO:0000313" key="11">
    <source>
        <dbReference type="Proteomes" id="UP000282195"/>
    </source>
</evidence>
<dbReference type="PANTHER" id="PTHR13604:SF0">
    <property type="entry name" value="ABASIC SITE PROCESSING PROTEIN HMCES"/>
    <property type="match status" value="1"/>
</dbReference>
<dbReference type="KEGG" id="rjg:CCGE525_05955"/>
<comment type="similarity">
    <text evidence="1 8">Belongs to the SOS response-associated peptidase family.</text>
</comment>
<dbReference type="EC" id="3.4.-.-" evidence="8"/>
<keyword evidence="6" id="KW-0238">DNA-binding</keyword>
<evidence type="ECO:0000256" key="6">
    <source>
        <dbReference type="ARBA" id="ARBA00023125"/>
    </source>
</evidence>
<dbReference type="AlphaFoldDB" id="A0A387FMA0"/>
<dbReference type="GO" id="GO:0106300">
    <property type="term" value="P:protein-DNA covalent cross-linking repair"/>
    <property type="evidence" value="ECO:0007669"/>
    <property type="project" value="InterPro"/>
</dbReference>
<evidence type="ECO:0000256" key="9">
    <source>
        <dbReference type="SAM" id="MobiDB-lite"/>
    </source>
</evidence>
<dbReference type="InterPro" id="IPR003738">
    <property type="entry name" value="SRAP"/>
</dbReference>
<dbReference type="GO" id="GO:0003697">
    <property type="term" value="F:single-stranded DNA binding"/>
    <property type="evidence" value="ECO:0007669"/>
    <property type="project" value="InterPro"/>
</dbReference>
<name>A0A387FMA0_9HYPH</name>
<dbReference type="GO" id="GO:0016829">
    <property type="term" value="F:lyase activity"/>
    <property type="evidence" value="ECO:0007669"/>
    <property type="project" value="UniProtKB-KW"/>
</dbReference>
<dbReference type="PANTHER" id="PTHR13604">
    <property type="entry name" value="DC12-RELATED"/>
    <property type="match status" value="1"/>
</dbReference>
<dbReference type="Proteomes" id="UP000282195">
    <property type="component" value="Chromosome"/>
</dbReference>
<evidence type="ECO:0000256" key="5">
    <source>
        <dbReference type="ARBA" id="ARBA00023124"/>
    </source>
</evidence>
<proteinExistence type="inferred from homology"/>
<dbReference type="Pfam" id="PF02586">
    <property type="entry name" value="SRAP"/>
    <property type="match status" value="1"/>
</dbReference>
<evidence type="ECO:0000256" key="4">
    <source>
        <dbReference type="ARBA" id="ARBA00022801"/>
    </source>
</evidence>
<keyword evidence="11" id="KW-1185">Reference proteome</keyword>
<dbReference type="SUPFAM" id="SSF143081">
    <property type="entry name" value="BB1717-like"/>
    <property type="match status" value="1"/>
</dbReference>
<keyword evidence="7" id="KW-0456">Lyase</keyword>
<gene>
    <name evidence="10" type="ORF">CCGE525_05955</name>
</gene>
<evidence type="ECO:0000256" key="8">
    <source>
        <dbReference type="RuleBase" id="RU364100"/>
    </source>
</evidence>
<feature type="region of interest" description="Disordered" evidence="9">
    <location>
        <begin position="213"/>
        <end position="243"/>
    </location>
</feature>
<dbReference type="GO" id="GO:0008233">
    <property type="term" value="F:peptidase activity"/>
    <property type="evidence" value="ECO:0007669"/>
    <property type="project" value="UniProtKB-KW"/>
</dbReference>
<dbReference type="RefSeq" id="WP_120703480.1">
    <property type="nucleotide sequence ID" value="NZ_CP032694.1"/>
</dbReference>
<keyword evidence="2 8" id="KW-0645">Protease</keyword>
<sequence length="243" mass="27570">MCGRIYIRTSLRELLANFAFAGPGDVEPLSNGFPRYNGAPQQDYPIIIREIVREPDVMGPVFATARWGFISTWIKDAGRPMINVRSEGISTNSMFKHSYKSKRCLVPINGFFEWKDIYGTGKNKKPYAIAMKSGEPFALAGIWASRRDPETGLERRTFAIITCKPNELMATIHDRMPVILHPEDYERWLSFEPDPHDLTKPFPSELMTMWPIGKDVGSSKNDRPDIIEPVVEPSTDDPEPPLL</sequence>
<evidence type="ECO:0000256" key="2">
    <source>
        <dbReference type="ARBA" id="ARBA00022670"/>
    </source>
</evidence>
<keyword evidence="4 8" id="KW-0378">Hydrolase</keyword>
<keyword evidence="3" id="KW-0227">DNA damage</keyword>
<dbReference type="Gene3D" id="3.90.1680.10">
    <property type="entry name" value="SOS response associated peptidase-like"/>
    <property type="match status" value="1"/>
</dbReference>
<protein>
    <recommendedName>
        <fullName evidence="8">Abasic site processing protein</fullName>
        <ecNumber evidence="8">3.4.-.-</ecNumber>
    </recommendedName>
</protein>
<organism evidence="10 11">
    <name type="scientific">Rhizobium jaguaris</name>
    <dbReference type="NCBI Taxonomy" id="1312183"/>
    <lineage>
        <taxon>Bacteria</taxon>
        <taxon>Pseudomonadati</taxon>
        <taxon>Pseudomonadota</taxon>
        <taxon>Alphaproteobacteria</taxon>
        <taxon>Hyphomicrobiales</taxon>
        <taxon>Rhizobiaceae</taxon>
        <taxon>Rhizobium/Agrobacterium group</taxon>
        <taxon>Rhizobium</taxon>
    </lineage>
</organism>
<evidence type="ECO:0000313" key="10">
    <source>
        <dbReference type="EMBL" id="AYG58405.1"/>
    </source>
</evidence>
<keyword evidence="5" id="KW-0190">Covalent protein-DNA linkage</keyword>
<feature type="compositionally biased region" description="Acidic residues" evidence="9">
    <location>
        <begin position="234"/>
        <end position="243"/>
    </location>
</feature>
<reference evidence="10 11" key="1">
    <citation type="submission" date="2018-10" db="EMBL/GenBank/DDBJ databases">
        <title>Rhizobium etli, R. leguminosarum and a new Rhizobium genospecies from Phaseolus dumosus.</title>
        <authorList>
            <person name="Ramirez-Puebla S.T."/>
            <person name="Rogel-Hernandez M.A."/>
            <person name="Guerrero G."/>
            <person name="Ormeno-Orrillo E."/>
            <person name="Martinez-Romero J.C."/>
            <person name="Negrete-Yankelevich S."/>
            <person name="Martinez-Romero E."/>
        </authorList>
    </citation>
    <scope>NUCLEOTIDE SEQUENCE [LARGE SCALE GENOMIC DNA]</scope>
    <source>
        <strain evidence="10 11">CCGE525</strain>
    </source>
</reference>
<accession>A0A387FMA0</accession>
<evidence type="ECO:0000256" key="1">
    <source>
        <dbReference type="ARBA" id="ARBA00008136"/>
    </source>
</evidence>